<evidence type="ECO:0000256" key="6">
    <source>
        <dbReference type="ARBA" id="ARBA00023186"/>
    </source>
</evidence>
<dbReference type="Pfam" id="PF13145">
    <property type="entry name" value="Rotamase_2"/>
    <property type="match status" value="1"/>
</dbReference>
<keyword evidence="2" id="KW-1003">Cell membrane</keyword>
<protein>
    <submittedName>
        <fullName evidence="9">SurA N-terminal domain-containing protein</fullName>
    </submittedName>
</protein>
<dbReference type="SUPFAM" id="SSF109998">
    <property type="entry name" value="Triger factor/SurA peptide-binding domain-like"/>
    <property type="match status" value="1"/>
</dbReference>
<comment type="similarity">
    <text evidence="7">Belongs to the PpiD chaperone family.</text>
</comment>
<dbReference type="Pfam" id="PF13624">
    <property type="entry name" value="SurA_N_3"/>
    <property type="match status" value="1"/>
</dbReference>
<evidence type="ECO:0000256" key="7">
    <source>
        <dbReference type="ARBA" id="ARBA00038408"/>
    </source>
</evidence>
<dbReference type="Gene3D" id="1.10.4030.10">
    <property type="entry name" value="Porin chaperone SurA, peptide-binding domain"/>
    <property type="match status" value="1"/>
</dbReference>
<keyword evidence="5" id="KW-0472">Membrane</keyword>
<keyword evidence="10" id="KW-1185">Reference proteome</keyword>
<comment type="subcellular location">
    <subcellularLocation>
        <location evidence="1">Cell membrane</location>
        <topology evidence="1">Single-pass type II membrane protein</topology>
    </subcellularLocation>
</comment>
<accession>A0ABX2IRZ6</accession>
<sequence>MFKSKTSKFFIWIIVLLLFVGLAGFSVGGFGTSFGTIATVGNKKVYGDTYARELNNEIRAFARQNGRPIPFPEAQDQGIPLRVQQRLIAIRALDNEASNLGISVGDDLVRQQILGLREFNDQNGDFDREAYRQSLRQNGQRESEFELEVRENATRDLIRVAIASGAKPADTYVDTFYNFLAERRNFTWVSLTAADLETAVGVPSADQLQTYYDENPAPFTLPETKRITYAWLTPDMLRDQIDINEDDLRKIYNDNIDDYVIPERRLVERLVFGTQAEADAAKARLDAGEITFPDLVAERELTLAAIDLGDQSQESLGEAGDAVFGIENPGGVVGPLPSPLGPALYRMNAILSAQETTFEEVREQLESELAVDDARGIIEDQINPLEDRLASGATLETLAEDSDLQVGTIDWYPGVTGDIANYISFRIAAAGLTDSDFPEFQQLEDGGIFAMRLDEVIAPRVQPLEDVRAAAIQSWQAAETMSQLEALAANVVEQMQNGEDIAALGLTERVEQDITREQSLPEAPVTLITEVFQDMAQGDVRSVTGAETVAVVRLDDILPPDHDNPEIAGIRGAIINAAEQSLAEDLLLAYIIRVQQDASPTINQAAVNTIHANFQ</sequence>
<evidence type="ECO:0000256" key="2">
    <source>
        <dbReference type="ARBA" id="ARBA00022475"/>
    </source>
</evidence>
<evidence type="ECO:0000256" key="4">
    <source>
        <dbReference type="ARBA" id="ARBA00022989"/>
    </source>
</evidence>
<organism evidence="9 10">
    <name type="scientific">Parasulfitobacter algicola</name>
    <dbReference type="NCBI Taxonomy" id="2614809"/>
    <lineage>
        <taxon>Bacteria</taxon>
        <taxon>Pseudomonadati</taxon>
        <taxon>Pseudomonadota</taxon>
        <taxon>Alphaproteobacteria</taxon>
        <taxon>Rhodobacterales</taxon>
        <taxon>Roseobacteraceae</taxon>
        <taxon>Parasulfitobacter</taxon>
    </lineage>
</organism>
<dbReference type="InterPro" id="IPR027304">
    <property type="entry name" value="Trigger_fact/SurA_dom_sf"/>
</dbReference>
<evidence type="ECO:0000256" key="1">
    <source>
        <dbReference type="ARBA" id="ARBA00004401"/>
    </source>
</evidence>
<dbReference type="Proteomes" id="UP000777935">
    <property type="component" value="Unassembled WGS sequence"/>
</dbReference>
<evidence type="ECO:0000313" key="10">
    <source>
        <dbReference type="Proteomes" id="UP000777935"/>
    </source>
</evidence>
<evidence type="ECO:0000256" key="3">
    <source>
        <dbReference type="ARBA" id="ARBA00022692"/>
    </source>
</evidence>
<dbReference type="InterPro" id="IPR052029">
    <property type="entry name" value="PpiD_chaperone"/>
</dbReference>
<dbReference type="PANTHER" id="PTHR47529:SF1">
    <property type="entry name" value="PERIPLASMIC CHAPERONE PPID"/>
    <property type="match status" value="1"/>
</dbReference>
<dbReference type="RefSeq" id="WP_174138828.1">
    <property type="nucleotide sequence ID" value="NZ_JABUFE010000007.1"/>
</dbReference>
<evidence type="ECO:0000256" key="5">
    <source>
        <dbReference type="ARBA" id="ARBA00023136"/>
    </source>
</evidence>
<keyword evidence="6" id="KW-0143">Chaperone</keyword>
<reference evidence="9 10" key="1">
    <citation type="submission" date="2020-06" db="EMBL/GenBank/DDBJ databases">
        <title>Sulfitobacter algicola sp. nov., isolated from green algae.</title>
        <authorList>
            <person name="Wang C."/>
        </authorList>
    </citation>
    <scope>NUCLEOTIDE SEQUENCE [LARGE SCALE GENOMIC DNA]</scope>
    <source>
        <strain evidence="9 10">1151</strain>
    </source>
</reference>
<keyword evidence="3" id="KW-0812">Transmembrane</keyword>
<evidence type="ECO:0000313" key="9">
    <source>
        <dbReference type="EMBL" id="NSX55679.1"/>
    </source>
</evidence>
<comment type="caution">
    <text evidence="9">The sequence shown here is derived from an EMBL/GenBank/DDBJ whole genome shotgun (WGS) entry which is preliminary data.</text>
</comment>
<dbReference type="InterPro" id="IPR000297">
    <property type="entry name" value="PPIase_PpiC"/>
</dbReference>
<dbReference type="PANTHER" id="PTHR47529">
    <property type="entry name" value="PEPTIDYL-PROLYL CIS-TRANS ISOMERASE D"/>
    <property type="match status" value="1"/>
</dbReference>
<name>A0ABX2IRZ6_9RHOB</name>
<dbReference type="SUPFAM" id="SSF54534">
    <property type="entry name" value="FKBP-like"/>
    <property type="match status" value="1"/>
</dbReference>
<proteinExistence type="inferred from homology"/>
<feature type="domain" description="PpiC" evidence="8">
    <location>
        <begin position="244"/>
        <end position="363"/>
    </location>
</feature>
<evidence type="ECO:0000259" key="8">
    <source>
        <dbReference type="Pfam" id="PF13145"/>
    </source>
</evidence>
<gene>
    <name evidence="9" type="ORF">HRQ87_12785</name>
</gene>
<dbReference type="EMBL" id="JABUFE010000007">
    <property type="protein sequence ID" value="NSX55679.1"/>
    <property type="molecule type" value="Genomic_DNA"/>
</dbReference>
<keyword evidence="4" id="KW-1133">Transmembrane helix</keyword>